<dbReference type="SMART" id="SM00450">
    <property type="entry name" value="RHOD"/>
    <property type="match status" value="1"/>
</dbReference>
<sequence>MTMTTNDEQPPRRYADLLADARTRVREIKPWDLAARLQQPGPAPLLVDVREPAEFAAARIAGAVNVPRGVLEQACEWDYDETEPALAAARDQEVVVVCRSGNRSLLAGDVLQQLGFSRVVSLATGMRGWNDFDQPVVDGSGAPVDGDEAEQRLAARVRPDQRRPR</sequence>
<name>A0ABM7YQT3_9BURK</name>
<dbReference type="CDD" id="cd00158">
    <property type="entry name" value="RHOD"/>
    <property type="match status" value="1"/>
</dbReference>
<feature type="domain" description="Rhodanese" evidence="2">
    <location>
        <begin position="40"/>
        <end position="138"/>
    </location>
</feature>
<dbReference type="InterPro" id="IPR001763">
    <property type="entry name" value="Rhodanese-like_dom"/>
</dbReference>
<dbReference type="Gene3D" id="3.40.250.10">
    <property type="entry name" value="Rhodanese-like domain"/>
    <property type="match status" value="1"/>
</dbReference>
<dbReference type="PANTHER" id="PTHR44086:SF13">
    <property type="entry name" value="THIOSULFATE SULFURTRANSFERASE PSPE"/>
    <property type="match status" value="1"/>
</dbReference>
<feature type="compositionally biased region" description="Basic and acidic residues" evidence="1">
    <location>
        <begin position="149"/>
        <end position="165"/>
    </location>
</feature>
<evidence type="ECO:0000313" key="3">
    <source>
        <dbReference type="EMBL" id="BDI06917.1"/>
    </source>
</evidence>
<evidence type="ECO:0000256" key="1">
    <source>
        <dbReference type="SAM" id="MobiDB-lite"/>
    </source>
</evidence>
<dbReference type="Pfam" id="PF00581">
    <property type="entry name" value="Rhodanese"/>
    <property type="match status" value="1"/>
</dbReference>
<keyword evidence="4" id="KW-1185">Reference proteome</keyword>
<dbReference type="Proteomes" id="UP001057498">
    <property type="component" value="Chromosome"/>
</dbReference>
<dbReference type="InterPro" id="IPR036873">
    <property type="entry name" value="Rhodanese-like_dom_sf"/>
</dbReference>
<dbReference type="SUPFAM" id="SSF52821">
    <property type="entry name" value="Rhodanese/Cell cycle control phosphatase"/>
    <property type="match status" value="1"/>
</dbReference>
<reference evidence="3" key="1">
    <citation type="submission" date="2022-04" db="EMBL/GenBank/DDBJ databases">
        <title>Whole genome sequence of Sphaerotilus sp. FB-5.</title>
        <authorList>
            <person name="Takeda M."/>
            <person name="Narihara S."/>
            <person name="Akimoto M."/>
            <person name="Akimoto R."/>
            <person name="Nishiyashiki S."/>
            <person name="Murakami T."/>
        </authorList>
    </citation>
    <scope>NUCLEOTIDE SEQUENCE</scope>
    <source>
        <strain evidence="3">FB-5</strain>
    </source>
</reference>
<accession>A0ABM7YQT3</accession>
<dbReference type="PANTHER" id="PTHR44086">
    <property type="entry name" value="THIOSULFATE SULFURTRANSFERASE RDL2, MITOCHONDRIAL-RELATED"/>
    <property type="match status" value="1"/>
</dbReference>
<protein>
    <submittedName>
        <fullName evidence="3">Sulfurtransferase</fullName>
    </submittedName>
</protein>
<evidence type="ECO:0000259" key="2">
    <source>
        <dbReference type="PROSITE" id="PS50206"/>
    </source>
</evidence>
<organism evidence="3 4">
    <name type="scientific">Sphaerotilus microaerophilus</name>
    <dbReference type="NCBI Taxonomy" id="2914710"/>
    <lineage>
        <taxon>Bacteria</taxon>
        <taxon>Pseudomonadati</taxon>
        <taxon>Pseudomonadota</taxon>
        <taxon>Betaproteobacteria</taxon>
        <taxon>Burkholderiales</taxon>
        <taxon>Sphaerotilaceae</taxon>
        <taxon>Sphaerotilus</taxon>
    </lineage>
</organism>
<evidence type="ECO:0000313" key="4">
    <source>
        <dbReference type="Proteomes" id="UP001057498"/>
    </source>
</evidence>
<gene>
    <name evidence="3" type="ORF">CATMQ487_38870</name>
</gene>
<dbReference type="RefSeq" id="WP_251970155.1">
    <property type="nucleotide sequence ID" value="NZ_AP025730.1"/>
</dbReference>
<proteinExistence type="predicted"/>
<feature type="region of interest" description="Disordered" evidence="1">
    <location>
        <begin position="132"/>
        <end position="165"/>
    </location>
</feature>
<dbReference type="EMBL" id="AP025730">
    <property type="protein sequence ID" value="BDI06917.1"/>
    <property type="molecule type" value="Genomic_DNA"/>
</dbReference>
<dbReference type="PROSITE" id="PS50206">
    <property type="entry name" value="RHODANESE_3"/>
    <property type="match status" value="1"/>
</dbReference>